<protein>
    <submittedName>
        <fullName evidence="1">Uncharacterized protein</fullName>
    </submittedName>
</protein>
<evidence type="ECO:0000313" key="1">
    <source>
        <dbReference type="EMBL" id="DAF32269.1"/>
    </source>
</evidence>
<reference evidence="1" key="1">
    <citation type="journal article" date="2021" name="Proc. Natl. Acad. Sci. U.S.A.">
        <title>A Catalog of Tens of Thousands of Viruses from Human Metagenomes Reveals Hidden Associations with Chronic Diseases.</title>
        <authorList>
            <person name="Tisza M.J."/>
            <person name="Buck C.B."/>
        </authorList>
    </citation>
    <scope>NUCLEOTIDE SEQUENCE</scope>
    <source>
        <strain evidence="1">CtphE103</strain>
    </source>
</reference>
<accession>A0A8S5RV41</accession>
<dbReference type="EMBL" id="BK056595">
    <property type="protein sequence ID" value="DAF32269.1"/>
    <property type="molecule type" value="Genomic_DNA"/>
</dbReference>
<organism evidence="1">
    <name type="scientific">Ackermannviridae sp</name>
    <dbReference type="NCBI Taxonomy" id="2831612"/>
    <lineage>
        <taxon>Viruses</taxon>
        <taxon>Duplodnaviria</taxon>
        <taxon>Heunggongvirae</taxon>
        <taxon>Uroviricota</taxon>
        <taxon>Caudoviricetes</taxon>
        <taxon>Pantevenvirales</taxon>
        <taxon>Ackermannviridae</taxon>
    </lineage>
</organism>
<proteinExistence type="predicted"/>
<name>A0A8S5RV41_9CAUD</name>
<sequence length="53" mass="5673">MGIAVRVSEPPPTMGLGLSVSRPSSHNIKRSATAGRFFICCIADYFGDVTKMV</sequence>